<dbReference type="Gene3D" id="1.20.1740.10">
    <property type="entry name" value="Amino acid/polyamine transporter I"/>
    <property type="match status" value="1"/>
</dbReference>
<dbReference type="STRING" id="441894.ENSSCUP00000016404"/>
<reference evidence="10 11" key="1">
    <citation type="submission" date="2014-04" db="EMBL/GenBank/DDBJ databases">
        <title>Genome evolution of avian class.</title>
        <authorList>
            <person name="Zhang G."/>
            <person name="Li C."/>
        </authorList>
    </citation>
    <scope>NUCLEOTIDE SEQUENCE [LARGE SCALE GENOMIC DNA]</scope>
    <source>
        <strain evidence="10">BGI_N308</strain>
    </source>
</reference>
<feature type="transmembrane region" description="Helical" evidence="9">
    <location>
        <begin position="135"/>
        <end position="156"/>
    </location>
</feature>
<feature type="transmembrane region" description="Helical" evidence="9">
    <location>
        <begin position="374"/>
        <end position="396"/>
    </location>
</feature>
<evidence type="ECO:0000256" key="3">
    <source>
        <dbReference type="ARBA" id="ARBA00022475"/>
    </source>
</evidence>
<keyword evidence="6 9" id="KW-1133">Transmembrane helix</keyword>
<dbReference type="GO" id="GO:0015175">
    <property type="term" value="F:neutral L-amino acid transmembrane transporter activity"/>
    <property type="evidence" value="ECO:0007669"/>
    <property type="project" value="TreeGrafter"/>
</dbReference>
<evidence type="ECO:0000256" key="9">
    <source>
        <dbReference type="SAM" id="Phobius"/>
    </source>
</evidence>
<accession>A0A093JXE3</accession>
<evidence type="ECO:0000256" key="6">
    <source>
        <dbReference type="ARBA" id="ARBA00022989"/>
    </source>
</evidence>
<feature type="transmembrane region" description="Helical" evidence="9">
    <location>
        <begin position="176"/>
        <end position="200"/>
    </location>
</feature>
<feature type="transmembrane region" description="Helical" evidence="9">
    <location>
        <begin position="339"/>
        <end position="362"/>
    </location>
</feature>
<dbReference type="GO" id="GO:0042941">
    <property type="term" value="P:D-alanine transmembrane transport"/>
    <property type="evidence" value="ECO:0007669"/>
    <property type="project" value="TreeGrafter"/>
</dbReference>
<keyword evidence="11" id="KW-1185">Reference proteome</keyword>
<evidence type="ECO:0000313" key="10">
    <source>
        <dbReference type="EMBL" id="KFV83134.1"/>
    </source>
</evidence>
<evidence type="ECO:0000256" key="7">
    <source>
        <dbReference type="ARBA" id="ARBA00023136"/>
    </source>
</evidence>
<dbReference type="GO" id="GO:0015179">
    <property type="term" value="F:L-amino acid transmembrane transporter activity"/>
    <property type="evidence" value="ECO:0007669"/>
    <property type="project" value="TreeGrafter"/>
</dbReference>
<feature type="transmembrane region" description="Helical" evidence="9">
    <location>
        <begin position="22"/>
        <end position="44"/>
    </location>
</feature>
<sequence>GNIIGSGIFISPKGVLEHTGSVGLALVIWVLGGGIAALGSLCYAELGVTIPKSGGDYSYVTEIFGGLAGVVFLHVCHELLVLVATHTAQLTLVCFKPNCEFPAKVRRPLQDVPVSVLLTWVNGSSVRWATRIQDIFTAGKLLALALIITVGFIQIFKGNYEELAPSNAFNFWMTPSVGHLALAFLQGSFAFSGWNFLNYVTEELVDPRRQVSVSVNLPRAIFISIPLVTFVYTFTNIAYFTAMSPQELLSSNAVAVTFGEKLLGYFSWVMPVSVALSTFGGINGYLFTSSRLCFSGAREGHLPSLLAMIHVEHCTPIPALLVCCLATLIIMLVGDTYTLINYVSFINYLCYGVTIIGLIVLRWRKPKIFRPIKVNLLVPATYLAFWAFLLIFSLYSEPVVCGVGLIIILTGVPVFFLGVYWRNKPKCVNRLIESVTCWGQKLCFVVYPQGGVAEEAELPSARSQRPRSQTSAR</sequence>
<evidence type="ECO:0000313" key="11">
    <source>
        <dbReference type="Proteomes" id="UP000053584"/>
    </source>
</evidence>
<keyword evidence="5" id="KW-0029">Amino-acid transport</keyword>
<dbReference type="PIRSF" id="PIRSF006060">
    <property type="entry name" value="AA_transporter"/>
    <property type="match status" value="1"/>
</dbReference>
<evidence type="ECO:0000256" key="2">
    <source>
        <dbReference type="ARBA" id="ARBA00022448"/>
    </source>
</evidence>
<name>A0A093JXE3_STRCA</name>
<feature type="transmembrane region" description="Helical" evidence="9">
    <location>
        <begin position="402"/>
        <end position="421"/>
    </location>
</feature>
<evidence type="ECO:0000256" key="8">
    <source>
        <dbReference type="ARBA" id="ARBA00023157"/>
    </source>
</evidence>
<proteinExistence type="predicted"/>
<feature type="transmembrane region" description="Helical" evidence="9">
    <location>
        <begin position="307"/>
        <end position="333"/>
    </location>
</feature>
<dbReference type="InterPro" id="IPR050598">
    <property type="entry name" value="AminoAcid_Transporter"/>
</dbReference>
<dbReference type="PANTHER" id="PTHR11785:SF73">
    <property type="entry name" value="ASC-TYPE AMINO ACID TRANSPORTER 1"/>
    <property type="match status" value="1"/>
</dbReference>
<dbReference type="GO" id="GO:0005886">
    <property type="term" value="C:plasma membrane"/>
    <property type="evidence" value="ECO:0007669"/>
    <property type="project" value="UniProtKB-SubCell"/>
</dbReference>
<evidence type="ECO:0000256" key="1">
    <source>
        <dbReference type="ARBA" id="ARBA00004651"/>
    </source>
</evidence>
<evidence type="ECO:0000256" key="5">
    <source>
        <dbReference type="ARBA" id="ARBA00022970"/>
    </source>
</evidence>
<gene>
    <name evidence="10" type="ORF">N308_03999</name>
</gene>
<keyword evidence="4 9" id="KW-0812">Transmembrane</keyword>
<feature type="transmembrane region" description="Helical" evidence="9">
    <location>
        <begin position="262"/>
        <end position="286"/>
    </location>
</feature>
<keyword evidence="8" id="KW-1015">Disulfide bond</keyword>
<dbReference type="Proteomes" id="UP000053584">
    <property type="component" value="Unassembled WGS sequence"/>
</dbReference>
<dbReference type="InterPro" id="IPR002293">
    <property type="entry name" value="AA/rel_permease1"/>
</dbReference>
<feature type="non-terminal residue" evidence="10">
    <location>
        <position position="473"/>
    </location>
</feature>
<dbReference type="EMBL" id="KL206526">
    <property type="protein sequence ID" value="KFV83134.1"/>
    <property type="molecule type" value="Genomic_DNA"/>
</dbReference>
<keyword evidence="2" id="KW-0813">Transport</keyword>
<keyword evidence="7 9" id="KW-0472">Membrane</keyword>
<keyword evidence="3" id="KW-1003">Cell membrane</keyword>
<dbReference type="AlphaFoldDB" id="A0A093JXE3"/>
<dbReference type="FunFam" id="1.20.1740.10:FF:000008">
    <property type="entry name" value="large neutral amino acids transporter small subunit 2"/>
    <property type="match status" value="1"/>
</dbReference>
<feature type="transmembrane region" description="Helical" evidence="9">
    <location>
        <begin position="221"/>
        <end position="242"/>
    </location>
</feature>
<organism evidence="10 11">
    <name type="scientific">Struthio camelus australis</name>
    <dbReference type="NCBI Taxonomy" id="441894"/>
    <lineage>
        <taxon>Eukaryota</taxon>
        <taxon>Metazoa</taxon>
        <taxon>Chordata</taxon>
        <taxon>Craniata</taxon>
        <taxon>Vertebrata</taxon>
        <taxon>Euteleostomi</taxon>
        <taxon>Archelosauria</taxon>
        <taxon>Archosauria</taxon>
        <taxon>Dinosauria</taxon>
        <taxon>Saurischia</taxon>
        <taxon>Theropoda</taxon>
        <taxon>Coelurosauria</taxon>
        <taxon>Aves</taxon>
        <taxon>Palaeognathae</taxon>
        <taxon>Struthioniformes</taxon>
        <taxon>Struthionidae</taxon>
        <taxon>Struthio</taxon>
    </lineage>
</organism>
<dbReference type="PANTHER" id="PTHR11785">
    <property type="entry name" value="AMINO ACID TRANSPORTER"/>
    <property type="match status" value="1"/>
</dbReference>
<comment type="subcellular location">
    <subcellularLocation>
        <location evidence="1">Cell membrane</location>
        <topology evidence="1">Multi-pass membrane protein</topology>
    </subcellularLocation>
</comment>
<feature type="non-terminal residue" evidence="10">
    <location>
        <position position="1"/>
    </location>
</feature>
<dbReference type="GO" id="GO:0042942">
    <property type="term" value="P:D-serine transmembrane transport"/>
    <property type="evidence" value="ECO:0007669"/>
    <property type="project" value="TreeGrafter"/>
</dbReference>
<dbReference type="Pfam" id="PF13520">
    <property type="entry name" value="AA_permease_2"/>
    <property type="match status" value="1"/>
</dbReference>
<evidence type="ECO:0000256" key="4">
    <source>
        <dbReference type="ARBA" id="ARBA00022692"/>
    </source>
</evidence>
<protein>
    <submittedName>
        <fullName evidence="10">Asc-type amino acid transporter 1</fullName>
    </submittedName>
</protein>